<gene>
    <name evidence="9" type="ORF">Y958_11340</name>
</gene>
<keyword evidence="3 7" id="KW-0812">Transmembrane</keyword>
<dbReference type="KEGG" id="nao:Y958_11340"/>
<organism evidence="9 10">
    <name type="scientific">Nitrospirillum viridazoti CBAmc</name>
    <dbReference type="NCBI Taxonomy" id="1441467"/>
    <lineage>
        <taxon>Bacteria</taxon>
        <taxon>Pseudomonadati</taxon>
        <taxon>Pseudomonadota</taxon>
        <taxon>Alphaproteobacteria</taxon>
        <taxon>Rhodospirillales</taxon>
        <taxon>Azospirillaceae</taxon>
        <taxon>Nitrospirillum</taxon>
        <taxon>Nitrospirillum viridazoti</taxon>
    </lineage>
</organism>
<feature type="transmembrane region" description="Helical" evidence="7">
    <location>
        <begin position="293"/>
        <end position="314"/>
    </location>
</feature>
<dbReference type="Gene3D" id="1.20.1250.20">
    <property type="entry name" value="MFS general substrate transporter like domains"/>
    <property type="match status" value="2"/>
</dbReference>
<dbReference type="Pfam" id="PF07690">
    <property type="entry name" value="MFS_1"/>
    <property type="match status" value="2"/>
</dbReference>
<dbReference type="PANTHER" id="PTHR43124:SF3">
    <property type="entry name" value="CHLORAMPHENICOL EFFLUX PUMP RV0191"/>
    <property type="match status" value="1"/>
</dbReference>
<feature type="transmembrane region" description="Helical" evidence="7">
    <location>
        <begin position="170"/>
        <end position="193"/>
    </location>
</feature>
<keyword evidence="4 7" id="KW-1133">Transmembrane helix</keyword>
<dbReference type="InterPro" id="IPR020846">
    <property type="entry name" value="MFS_dom"/>
</dbReference>
<feature type="transmembrane region" description="Helical" evidence="7">
    <location>
        <begin position="523"/>
        <end position="543"/>
    </location>
</feature>
<dbReference type="AlphaFoldDB" id="A0A248JRN1"/>
<feature type="compositionally biased region" description="Gly residues" evidence="6">
    <location>
        <begin position="96"/>
        <end position="110"/>
    </location>
</feature>
<dbReference type="GO" id="GO:0022857">
    <property type="term" value="F:transmembrane transporter activity"/>
    <property type="evidence" value="ECO:0007669"/>
    <property type="project" value="InterPro"/>
</dbReference>
<feature type="region of interest" description="Disordered" evidence="6">
    <location>
        <begin position="73"/>
        <end position="129"/>
    </location>
</feature>
<evidence type="ECO:0000256" key="7">
    <source>
        <dbReference type="SAM" id="Phobius"/>
    </source>
</evidence>
<evidence type="ECO:0000313" key="9">
    <source>
        <dbReference type="EMBL" id="ASG21355.1"/>
    </source>
</evidence>
<dbReference type="InterPro" id="IPR011701">
    <property type="entry name" value="MFS"/>
</dbReference>
<feature type="domain" description="Major facilitator superfamily (MFS) profile" evidence="8">
    <location>
        <begin position="168"/>
        <end position="553"/>
    </location>
</feature>
<dbReference type="EMBL" id="CP022110">
    <property type="protein sequence ID" value="ASG21355.1"/>
    <property type="molecule type" value="Genomic_DNA"/>
</dbReference>
<evidence type="ECO:0000256" key="6">
    <source>
        <dbReference type="SAM" id="MobiDB-lite"/>
    </source>
</evidence>
<comment type="subcellular location">
    <subcellularLocation>
        <location evidence="1">Cell membrane</location>
        <topology evidence="1">Multi-pass membrane protein</topology>
    </subcellularLocation>
</comment>
<keyword evidence="5 7" id="KW-0472">Membrane</keyword>
<feature type="transmembrane region" description="Helical" evidence="7">
    <location>
        <begin position="432"/>
        <end position="453"/>
    </location>
</feature>
<dbReference type="InterPro" id="IPR050189">
    <property type="entry name" value="MFS_Efflux_Transporters"/>
</dbReference>
<keyword evidence="2" id="KW-1003">Cell membrane</keyword>
<dbReference type="SUPFAM" id="SSF103473">
    <property type="entry name" value="MFS general substrate transporter"/>
    <property type="match status" value="1"/>
</dbReference>
<feature type="transmembrane region" description="Helical" evidence="7">
    <location>
        <begin position="496"/>
        <end position="517"/>
    </location>
</feature>
<evidence type="ECO:0000256" key="2">
    <source>
        <dbReference type="ARBA" id="ARBA00022475"/>
    </source>
</evidence>
<feature type="transmembrane region" description="Helical" evidence="7">
    <location>
        <begin position="199"/>
        <end position="222"/>
    </location>
</feature>
<accession>A0A248JRN1</accession>
<name>A0A248JRN1_9PROT</name>
<keyword evidence="10" id="KW-1185">Reference proteome</keyword>
<evidence type="ECO:0000256" key="3">
    <source>
        <dbReference type="ARBA" id="ARBA00022692"/>
    </source>
</evidence>
<feature type="transmembrane region" description="Helical" evidence="7">
    <location>
        <begin position="363"/>
        <end position="387"/>
    </location>
</feature>
<dbReference type="CDD" id="cd06174">
    <property type="entry name" value="MFS"/>
    <property type="match status" value="1"/>
</dbReference>
<feature type="transmembrane region" description="Helical" evidence="7">
    <location>
        <begin position="259"/>
        <end position="281"/>
    </location>
</feature>
<evidence type="ECO:0000256" key="1">
    <source>
        <dbReference type="ARBA" id="ARBA00004651"/>
    </source>
</evidence>
<dbReference type="InterPro" id="IPR036259">
    <property type="entry name" value="MFS_trans_sf"/>
</dbReference>
<feature type="transmembrane region" description="Helical" evidence="7">
    <location>
        <begin position="399"/>
        <end position="420"/>
    </location>
</feature>
<evidence type="ECO:0000259" key="8">
    <source>
        <dbReference type="PROSITE" id="PS50850"/>
    </source>
</evidence>
<proteinExistence type="predicted"/>
<protein>
    <recommendedName>
        <fullName evidence="8">Major facilitator superfamily (MFS) profile domain-containing protein</fullName>
    </recommendedName>
</protein>
<feature type="transmembrane region" description="Helical" evidence="7">
    <location>
        <begin position="459"/>
        <end position="484"/>
    </location>
</feature>
<sequence length="560" mass="56445">MGQVTDQVHRSGRIVHQTRQFAVGGTVQAGLHQLADGRLFITIGHKRAGFPAGDRGLGNAQQFAGMALLHPAQGAPQPQRLPQMGTSHARQSVNGGVNGGTNGGADSGGDAGHDGSVPDRGSGTGKNAAACPRISYSRRIKAGHAQNSAPACRGHHAFEGIMDSRWVKIVWFYCVGVIAAAQLGKMSALIPLISRDLGLSLTLAALVISLLEIGGAGFGRIAGGLIQRAGRRPALLAGTAFLAVGGIGESLAQGPAALIAWRVLESAGYLTTVIAAPMLILETATPRQRGVALALWSSFVPVGLALGAILSGWAAELWSWRGALFGGGVVAAGALALSLPMTSGVGARVRGPGAGGTGPTRRAWALAVGFGCYTTFEVGLLGMLPTFLVDKAGASADAAGFITGVASFATVVGSGVAGWWNHRNHGRDLARGPSFALMALSIVLPALMLFLVFGPAPDLTTAAIVVIALNALSGVYPGLAFAMLPAVAGSDRGLPAANGLLTQFGASGSLIGPPLFAAFAGHWGWTSAAACGLAASLLCLALMRAAGVSSPSVAAPDQAA</sequence>
<evidence type="ECO:0000256" key="4">
    <source>
        <dbReference type="ARBA" id="ARBA00022989"/>
    </source>
</evidence>
<dbReference type="PROSITE" id="PS50850">
    <property type="entry name" value="MFS"/>
    <property type="match status" value="1"/>
</dbReference>
<feature type="transmembrane region" description="Helical" evidence="7">
    <location>
        <begin position="234"/>
        <end position="253"/>
    </location>
</feature>
<reference evidence="9 10" key="1">
    <citation type="submission" date="2017-06" db="EMBL/GenBank/DDBJ databases">
        <title>Complete genome sequence of Nitrospirillum amazonense strain CBAmC, an endophytic nitrogen-fixing and plant growth-promoting bacterium, isolated from sugarcane.</title>
        <authorList>
            <person name="Schwab S."/>
            <person name="dos Santos Teixeira K.R."/>
            <person name="Simoes Araujo J.L."/>
            <person name="Soares Vidal M."/>
            <person name="Borges de Freitas H.R."/>
            <person name="Rivello Crivelaro A.L."/>
            <person name="Bueno de Camargo Nunes A."/>
            <person name="dos Santos C.M."/>
            <person name="Palmeira da Silva Rosa D."/>
            <person name="da Silva Padilha D."/>
            <person name="da Silva E."/>
            <person name="Araujo Terra L."/>
            <person name="Soares Mendes V."/>
            <person name="Farinelli L."/>
            <person name="Magalhaes Cruz L."/>
            <person name="Baldani J.I."/>
        </authorList>
    </citation>
    <scope>NUCLEOTIDE SEQUENCE [LARGE SCALE GENOMIC DNA]</scope>
    <source>
        <strain evidence="9 10">CBAmC</strain>
    </source>
</reference>
<feature type="transmembrane region" description="Helical" evidence="7">
    <location>
        <begin position="320"/>
        <end position="342"/>
    </location>
</feature>
<dbReference type="PANTHER" id="PTHR43124">
    <property type="entry name" value="PURINE EFFLUX PUMP PBUE"/>
    <property type="match status" value="1"/>
</dbReference>
<evidence type="ECO:0000313" key="10">
    <source>
        <dbReference type="Proteomes" id="UP000197153"/>
    </source>
</evidence>
<evidence type="ECO:0000256" key="5">
    <source>
        <dbReference type="ARBA" id="ARBA00023136"/>
    </source>
</evidence>
<dbReference type="GO" id="GO:0005886">
    <property type="term" value="C:plasma membrane"/>
    <property type="evidence" value="ECO:0007669"/>
    <property type="project" value="UniProtKB-SubCell"/>
</dbReference>
<dbReference type="Proteomes" id="UP000197153">
    <property type="component" value="Chromosome 1"/>
</dbReference>